<dbReference type="AlphaFoldDB" id="A0A812J1K5"/>
<dbReference type="GO" id="GO:0016787">
    <property type="term" value="F:hydrolase activity"/>
    <property type="evidence" value="ECO:0007669"/>
    <property type="project" value="InterPro"/>
</dbReference>
<evidence type="ECO:0000313" key="3">
    <source>
        <dbReference type="Proteomes" id="UP000649617"/>
    </source>
</evidence>
<dbReference type="Proteomes" id="UP000649617">
    <property type="component" value="Unassembled WGS sequence"/>
</dbReference>
<dbReference type="SUPFAM" id="SSF53474">
    <property type="entry name" value="alpha/beta-Hydrolases"/>
    <property type="match status" value="1"/>
</dbReference>
<protein>
    <submittedName>
        <fullName evidence="2">ABHD13 protein</fullName>
    </submittedName>
</protein>
<dbReference type="InterPro" id="IPR029058">
    <property type="entry name" value="AB_hydrolase_fold"/>
</dbReference>
<feature type="domain" description="Alpha/beta hydrolase fold-3" evidence="1">
    <location>
        <begin position="19"/>
        <end position="63"/>
    </location>
</feature>
<proteinExistence type="predicted"/>
<evidence type="ECO:0000313" key="2">
    <source>
        <dbReference type="EMBL" id="CAE7184686.1"/>
    </source>
</evidence>
<evidence type="ECO:0000259" key="1">
    <source>
        <dbReference type="Pfam" id="PF07859"/>
    </source>
</evidence>
<dbReference type="Gene3D" id="3.40.50.1820">
    <property type="entry name" value="alpha/beta hydrolase"/>
    <property type="match status" value="1"/>
</dbReference>
<organism evidence="2 3">
    <name type="scientific">Symbiodinium pilosum</name>
    <name type="common">Dinoflagellate</name>
    <dbReference type="NCBI Taxonomy" id="2952"/>
    <lineage>
        <taxon>Eukaryota</taxon>
        <taxon>Sar</taxon>
        <taxon>Alveolata</taxon>
        <taxon>Dinophyceae</taxon>
        <taxon>Suessiales</taxon>
        <taxon>Symbiodiniaceae</taxon>
        <taxon>Symbiodinium</taxon>
    </lineage>
</organism>
<dbReference type="InterPro" id="IPR013094">
    <property type="entry name" value="AB_hydrolase_3"/>
</dbReference>
<name>A0A812J1K5_SYMPI</name>
<reference evidence="2" key="1">
    <citation type="submission" date="2021-02" db="EMBL/GenBank/DDBJ databases">
        <authorList>
            <person name="Dougan E. K."/>
            <person name="Rhodes N."/>
            <person name="Thang M."/>
            <person name="Chan C."/>
        </authorList>
    </citation>
    <scope>NUCLEOTIDE SEQUENCE</scope>
</reference>
<accession>A0A812J1K5</accession>
<keyword evidence="3" id="KW-1185">Reference proteome</keyword>
<gene>
    <name evidence="2" type="primary">ABHD13</name>
    <name evidence="2" type="ORF">SPIL2461_LOCUS1229</name>
</gene>
<dbReference type="OrthoDB" id="437360at2759"/>
<feature type="non-terminal residue" evidence="2">
    <location>
        <position position="1"/>
    </location>
</feature>
<comment type="caution">
    <text evidence="2">The sequence shown here is derived from an EMBL/GenBank/DDBJ whole genome shotgun (WGS) entry which is preliminary data.</text>
</comment>
<sequence length="77" mass="8341">MEYRGYGRSENGGGFSETAFVEDAAAAYEWLVTYAASENSVVDPSRIFIFGRSLGGCVSVRLLAHLLGAPAELRQPR</sequence>
<dbReference type="EMBL" id="CAJNIZ010001182">
    <property type="protein sequence ID" value="CAE7184686.1"/>
    <property type="molecule type" value="Genomic_DNA"/>
</dbReference>
<dbReference type="Pfam" id="PF07859">
    <property type="entry name" value="Abhydrolase_3"/>
    <property type="match status" value="1"/>
</dbReference>